<keyword evidence="2" id="KW-1185">Reference proteome</keyword>
<dbReference type="EMBL" id="CAJVPY010005391">
    <property type="protein sequence ID" value="CAG8641982.1"/>
    <property type="molecule type" value="Genomic_DNA"/>
</dbReference>
<evidence type="ECO:0000313" key="2">
    <source>
        <dbReference type="Proteomes" id="UP000789405"/>
    </source>
</evidence>
<protein>
    <submittedName>
        <fullName evidence="1">19979_t:CDS:1</fullName>
    </submittedName>
</protein>
<organism evidence="1 2">
    <name type="scientific">Dentiscutata erythropus</name>
    <dbReference type="NCBI Taxonomy" id="1348616"/>
    <lineage>
        <taxon>Eukaryota</taxon>
        <taxon>Fungi</taxon>
        <taxon>Fungi incertae sedis</taxon>
        <taxon>Mucoromycota</taxon>
        <taxon>Glomeromycotina</taxon>
        <taxon>Glomeromycetes</taxon>
        <taxon>Diversisporales</taxon>
        <taxon>Gigasporaceae</taxon>
        <taxon>Dentiscutata</taxon>
    </lineage>
</organism>
<dbReference type="AlphaFoldDB" id="A0A9N9H1I2"/>
<name>A0A9N9H1I2_9GLOM</name>
<dbReference type="OrthoDB" id="2187956at2759"/>
<sequence length="132" mass="15122">MWFCENLYTALPIMNSNESVIISDHEKLGSKIWAVAKSLHIESFNEIMEEISDLLFANVLKIDLDILHQMFLNPLISVNTVLLPNTMQQLQSVIDKCHNQMVYQANESVFEVKSNNDNFRVVDLTLSTCTCQ</sequence>
<evidence type="ECO:0000313" key="1">
    <source>
        <dbReference type="EMBL" id="CAG8641982.1"/>
    </source>
</evidence>
<proteinExistence type="predicted"/>
<dbReference type="Proteomes" id="UP000789405">
    <property type="component" value="Unassembled WGS sequence"/>
</dbReference>
<comment type="caution">
    <text evidence="1">The sequence shown here is derived from an EMBL/GenBank/DDBJ whole genome shotgun (WGS) entry which is preliminary data.</text>
</comment>
<reference evidence="1" key="1">
    <citation type="submission" date="2021-06" db="EMBL/GenBank/DDBJ databases">
        <authorList>
            <person name="Kallberg Y."/>
            <person name="Tangrot J."/>
            <person name="Rosling A."/>
        </authorList>
    </citation>
    <scope>NUCLEOTIDE SEQUENCE</scope>
    <source>
        <strain evidence="1">MA453B</strain>
    </source>
</reference>
<accession>A0A9N9H1I2</accession>
<gene>
    <name evidence="1" type="ORF">DERYTH_LOCUS9707</name>
</gene>